<dbReference type="AlphaFoldDB" id="D2C4X3"/>
<dbReference type="Proteomes" id="UP000000940">
    <property type="component" value="Chromosome"/>
</dbReference>
<dbReference type="InterPro" id="IPR005268">
    <property type="entry name" value="CHP00725"/>
</dbReference>
<dbReference type="Pfam" id="PF18306">
    <property type="entry name" value="LDcluster4"/>
    <property type="match status" value="1"/>
</dbReference>
<dbReference type="Gene3D" id="3.40.50.450">
    <property type="match status" value="1"/>
</dbReference>
<evidence type="ECO:0000313" key="2">
    <source>
        <dbReference type="Proteomes" id="UP000000940"/>
    </source>
</evidence>
<dbReference type="SUPFAM" id="SSF102405">
    <property type="entry name" value="MCP/YpsA-like"/>
    <property type="match status" value="1"/>
</dbReference>
<dbReference type="HOGENOM" id="CLU_107614_0_0_0"/>
<evidence type="ECO:0000313" key="1">
    <source>
        <dbReference type="EMBL" id="ADA67777.1"/>
    </source>
</evidence>
<reference evidence="1 2" key="1">
    <citation type="submission" date="2009-12" db="EMBL/GenBank/DDBJ databases">
        <title>Complete sequence of Thermotoga petrophila RKU-1.</title>
        <authorList>
            <consortium name="US DOE Joint Genome Institute"/>
            <person name="Lucas S."/>
            <person name="Copeland A."/>
            <person name="Lapidus A."/>
            <person name="Glavina del Rio T."/>
            <person name="Dalin E."/>
            <person name="Tice H."/>
            <person name="Bruce D."/>
            <person name="Goodwin L."/>
            <person name="Pitluck S."/>
            <person name="Munk A.C."/>
            <person name="Brettin T."/>
            <person name="Detter J.C."/>
            <person name="Han C."/>
            <person name="Tapia R."/>
            <person name="Larimer F."/>
            <person name="Land M."/>
            <person name="Hauser L."/>
            <person name="Kyrpides N."/>
            <person name="Mikhailova N."/>
            <person name="Nelson K.E."/>
            <person name="Gogarten J.P."/>
            <person name="Noll K.M."/>
        </authorList>
    </citation>
    <scope>NUCLEOTIDE SEQUENCE [LARGE SCALE GENOMIC DNA]</scope>
    <source>
        <strain evidence="2">ATCC BAA-489 / DSM 13996 / JCM 10882 / RKU-10</strain>
    </source>
</reference>
<organism evidence="1 2">
    <name type="scientific">Thermotoga petrophila (strain ATCC BAA-489 / DSM 13996 / JCM 10882 / RKU-10)</name>
    <name type="common">Thermotoga naphthophila</name>
    <dbReference type="NCBI Taxonomy" id="590168"/>
    <lineage>
        <taxon>Bacteria</taxon>
        <taxon>Thermotogati</taxon>
        <taxon>Thermotogota</taxon>
        <taxon>Thermotogae</taxon>
        <taxon>Thermotogales</taxon>
        <taxon>Thermotogaceae</taxon>
        <taxon>Thermotoga</taxon>
    </lineage>
</organism>
<gene>
    <name evidence="1" type="ordered locus">Tnap_1710</name>
</gene>
<keyword evidence="2" id="KW-1185">Reference proteome</keyword>
<proteinExistence type="predicted"/>
<dbReference type="PANTHER" id="PTHR43393:SF3">
    <property type="entry name" value="LYSINE DECARBOXYLASE-LIKE PROTEIN"/>
    <property type="match status" value="1"/>
</dbReference>
<sequence>MKKVVVVGYSGPVNKPPVSELRDICLELGRTLAKKGYLVFNGGRDGVMELVSQGVREAGGTVVGILPDEEAGNPYLSVAVKTGLDFQMRSFVLLRNADVVVSIGGEIGSAIEILGAYALGKPVILLRGTGGWTDRISQVLIDGKYLDNRRIVEIHQAWTVEEAVQIIEQIL</sequence>
<protein>
    <recommendedName>
        <fullName evidence="3">TIGR00725 family protein</fullName>
    </recommendedName>
</protein>
<evidence type="ECO:0008006" key="3">
    <source>
        <dbReference type="Google" id="ProtNLM"/>
    </source>
</evidence>
<name>D2C4X3_THEP2</name>
<dbReference type="PANTHER" id="PTHR43393">
    <property type="entry name" value="CYTOKININ RIBOSIDE 5'-MONOPHOSPHATE PHOSPHORIBOHYDROLASE"/>
    <property type="match status" value="1"/>
</dbReference>
<dbReference type="EMBL" id="CP001839">
    <property type="protein sequence ID" value="ADA67777.1"/>
    <property type="molecule type" value="Genomic_DNA"/>
</dbReference>
<dbReference type="InterPro" id="IPR052341">
    <property type="entry name" value="LOG_family_nucleotidases"/>
</dbReference>
<dbReference type="GO" id="GO:0005829">
    <property type="term" value="C:cytosol"/>
    <property type="evidence" value="ECO:0007669"/>
    <property type="project" value="TreeGrafter"/>
</dbReference>
<dbReference type="NCBIfam" id="TIGR00725">
    <property type="entry name" value="TIGR00725 family protein"/>
    <property type="match status" value="1"/>
</dbReference>
<accession>D2C4X3</accession>
<dbReference type="InterPro" id="IPR041164">
    <property type="entry name" value="LDcluster4"/>
</dbReference>
<dbReference type="RefSeq" id="WP_012896624.1">
    <property type="nucleotide sequence ID" value="NC_013642.1"/>
</dbReference>
<dbReference type="KEGG" id="tnp:Tnap_1710"/>